<dbReference type="SUPFAM" id="SSF55174">
    <property type="entry name" value="Alpha-L RNA-binding motif"/>
    <property type="match status" value="1"/>
</dbReference>
<dbReference type="PANTHER" id="PTHR21600:SF87">
    <property type="entry name" value="RNA PSEUDOURIDYLATE SYNTHASE DOMAIN-CONTAINING PROTEIN 1"/>
    <property type="match status" value="1"/>
</dbReference>
<name>A0AAX4P138_9CHLO</name>
<comment type="similarity">
    <text evidence="1">Belongs to the pseudouridine synthase RluA family.</text>
</comment>
<evidence type="ECO:0000259" key="3">
    <source>
        <dbReference type="Pfam" id="PF00849"/>
    </source>
</evidence>
<feature type="compositionally biased region" description="Low complexity" evidence="2">
    <location>
        <begin position="34"/>
        <end position="50"/>
    </location>
</feature>
<organism evidence="4 5">
    <name type="scientific">Chloropicon roscoffensis</name>
    <dbReference type="NCBI Taxonomy" id="1461544"/>
    <lineage>
        <taxon>Eukaryota</taxon>
        <taxon>Viridiplantae</taxon>
        <taxon>Chlorophyta</taxon>
        <taxon>Chloropicophyceae</taxon>
        <taxon>Chloropicales</taxon>
        <taxon>Chloropicaceae</taxon>
        <taxon>Chloropicon</taxon>
    </lineage>
</organism>
<dbReference type="GO" id="GO:0000455">
    <property type="term" value="P:enzyme-directed rRNA pseudouridine synthesis"/>
    <property type="evidence" value="ECO:0007669"/>
    <property type="project" value="TreeGrafter"/>
</dbReference>
<evidence type="ECO:0000256" key="1">
    <source>
        <dbReference type="ARBA" id="ARBA00010876"/>
    </source>
</evidence>
<sequence>MAFGMARQPLVLRDGFKVTRRAEWRPRGGGGDNRTGVGPRSSSSPSSSSSFQAKVPVVDALCALFPEHYETRRQAKNDCRKKLVMVNGRVTRCAGCVDVGDEVVVVVRETIATDVSAHLPDSAKKVLRTLKVKHEDDHLAVIVKPQGFGTASAGGGYDNANAFLPHLLKPTGASTEESRGAMHRPRPCHRLDKATGGLLVCAKTSRAMEAICDDFRDRKVRKKYFAVIRGLLPRDAGTLDTPLDGKPSTTEYVVEHKFKRNGEQHAYVTLTPKTGRNQQIRRHLAGAGCPIVGDRIRCPGAKEEGGEMLLWACKVGFRHPITGEQIELESDPPEHFYIAK</sequence>
<dbReference type="Pfam" id="PF00849">
    <property type="entry name" value="PseudoU_synth_2"/>
    <property type="match status" value="1"/>
</dbReference>
<accession>A0AAX4P138</accession>
<dbReference type="GO" id="GO:0009982">
    <property type="term" value="F:pseudouridine synthase activity"/>
    <property type="evidence" value="ECO:0007669"/>
    <property type="project" value="InterPro"/>
</dbReference>
<dbReference type="InterPro" id="IPR006145">
    <property type="entry name" value="PsdUridine_synth_RsuA/RluA"/>
</dbReference>
<protein>
    <submittedName>
        <fullName evidence="4">RNA pseudouridylate synthase</fullName>
    </submittedName>
</protein>
<dbReference type="Gene3D" id="3.30.2350.10">
    <property type="entry name" value="Pseudouridine synthase"/>
    <property type="match status" value="1"/>
</dbReference>
<dbReference type="SUPFAM" id="SSF55120">
    <property type="entry name" value="Pseudouridine synthase"/>
    <property type="match status" value="1"/>
</dbReference>
<feature type="region of interest" description="Disordered" evidence="2">
    <location>
        <begin position="22"/>
        <end position="51"/>
    </location>
</feature>
<dbReference type="InterPro" id="IPR020103">
    <property type="entry name" value="PsdUridine_synth_cat_dom_sf"/>
</dbReference>
<dbReference type="Proteomes" id="UP001472866">
    <property type="component" value="Chromosome 01"/>
</dbReference>
<feature type="domain" description="Pseudouridine synthase RsuA/RluA-like" evidence="3">
    <location>
        <begin position="138"/>
        <end position="285"/>
    </location>
</feature>
<dbReference type="PANTHER" id="PTHR21600">
    <property type="entry name" value="MITOCHONDRIAL RNA PSEUDOURIDINE SYNTHASE"/>
    <property type="match status" value="1"/>
</dbReference>
<dbReference type="GO" id="GO:0003723">
    <property type="term" value="F:RNA binding"/>
    <property type="evidence" value="ECO:0007669"/>
    <property type="project" value="InterPro"/>
</dbReference>
<proteinExistence type="inferred from homology"/>
<dbReference type="AlphaFoldDB" id="A0AAX4P138"/>
<evidence type="ECO:0000313" key="4">
    <source>
        <dbReference type="EMBL" id="WZN59431.1"/>
    </source>
</evidence>
<dbReference type="InterPro" id="IPR050188">
    <property type="entry name" value="RluA_PseudoU_synthase"/>
</dbReference>
<evidence type="ECO:0000256" key="2">
    <source>
        <dbReference type="SAM" id="MobiDB-lite"/>
    </source>
</evidence>
<reference evidence="4 5" key="1">
    <citation type="submission" date="2024-03" db="EMBL/GenBank/DDBJ databases">
        <title>Complete genome sequence of the green alga Chloropicon roscoffensis RCC1871.</title>
        <authorList>
            <person name="Lemieux C."/>
            <person name="Pombert J.-F."/>
            <person name="Otis C."/>
            <person name="Turmel M."/>
        </authorList>
    </citation>
    <scope>NUCLEOTIDE SEQUENCE [LARGE SCALE GENOMIC DNA]</scope>
    <source>
        <strain evidence="4 5">RCC1871</strain>
    </source>
</reference>
<evidence type="ECO:0000313" key="5">
    <source>
        <dbReference type="Proteomes" id="UP001472866"/>
    </source>
</evidence>
<gene>
    <name evidence="4" type="ORF">HKI87_01g09570</name>
</gene>
<dbReference type="CDD" id="cd02869">
    <property type="entry name" value="PseudoU_synth_RluA_like"/>
    <property type="match status" value="1"/>
</dbReference>
<keyword evidence="5" id="KW-1185">Reference proteome</keyword>
<dbReference type="EMBL" id="CP151501">
    <property type="protein sequence ID" value="WZN59431.1"/>
    <property type="molecule type" value="Genomic_DNA"/>
</dbReference>